<accession>A0A517QHZ8</accession>
<dbReference type="EMBL" id="CP036267">
    <property type="protein sequence ID" value="QDT31258.1"/>
    <property type="molecule type" value="Genomic_DNA"/>
</dbReference>
<reference evidence="1 2" key="1">
    <citation type="submission" date="2019-02" db="EMBL/GenBank/DDBJ databases">
        <title>Deep-cultivation of Planctomycetes and their phenomic and genomic characterization uncovers novel biology.</title>
        <authorList>
            <person name="Wiegand S."/>
            <person name="Jogler M."/>
            <person name="Boedeker C."/>
            <person name="Pinto D."/>
            <person name="Vollmers J."/>
            <person name="Rivas-Marin E."/>
            <person name="Kohn T."/>
            <person name="Peeters S.H."/>
            <person name="Heuer A."/>
            <person name="Rast P."/>
            <person name="Oberbeckmann S."/>
            <person name="Bunk B."/>
            <person name="Jeske O."/>
            <person name="Meyerdierks A."/>
            <person name="Storesund J.E."/>
            <person name="Kallscheuer N."/>
            <person name="Luecker S."/>
            <person name="Lage O.M."/>
            <person name="Pohl T."/>
            <person name="Merkel B.J."/>
            <person name="Hornburger P."/>
            <person name="Mueller R.-W."/>
            <person name="Bruemmer F."/>
            <person name="Labrenz M."/>
            <person name="Spormann A.M."/>
            <person name="Op den Camp H."/>
            <person name="Overmann J."/>
            <person name="Amann R."/>
            <person name="Jetten M.S.M."/>
            <person name="Mascher T."/>
            <person name="Medema M.H."/>
            <person name="Devos D.P."/>
            <person name="Kaster A.-K."/>
            <person name="Ovreas L."/>
            <person name="Rohde M."/>
            <person name="Galperin M.Y."/>
            <person name="Jogler C."/>
        </authorList>
    </citation>
    <scope>NUCLEOTIDE SEQUENCE [LARGE SCALE GENOMIC DNA]</scope>
    <source>
        <strain evidence="1 2">Mal48</strain>
    </source>
</reference>
<protein>
    <submittedName>
        <fullName evidence="1">Uncharacterized protein</fullName>
    </submittedName>
</protein>
<organism evidence="1 2">
    <name type="scientific">Thalassoglobus polymorphus</name>
    <dbReference type="NCBI Taxonomy" id="2527994"/>
    <lineage>
        <taxon>Bacteria</taxon>
        <taxon>Pseudomonadati</taxon>
        <taxon>Planctomycetota</taxon>
        <taxon>Planctomycetia</taxon>
        <taxon>Planctomycetales</taxon>
        <taxon>Planctomycetaceae</taxon>
        <taxon>Thalassoglobus</taxon>
    </lineage>
</organism>
<evidence type="ECO:0000313" key="2">
    <source>
        <dbReference type="Proteomes" id="UP000315724"/>
    </source>
</evidence>
<dbReference type="PROSITE" id="PS51257">
    <property type="entry name" value="PROKAR_LIPOPROTEIN"/>
    <property type="match status" value="1"/>
</dbReference>
<dbReference type="KEGG" id="tpol:Mal48_04910"/>
<dbReference type="AlphaFoldDB" id="A0A517QHZ8"/>
<keyword evidence="2" id="KW-1185">Reference proteome</keyword>
<dbReference type="RefSeq" id="WP_145195700.1">
    <property type="nucleotide sequence ID" value="NZ_CP036267.1"/>
</dbReference>
<evidence type="ECO:0000313" key="1">
    <source>
        <dbReference type="EMBL" id="QDT31258.1"/>
    </source>
</evidence>
<name>A0A517QHZ8_9PLAN</name>
<dbReference type="OrthoDB" id="292253at2"/>
<sequence length="82" mass="9072">MDIKKIFSKPYALVLVGMLVSGGLCGCQTQMGGQTLPSAYYLRDDVQFFPAGPEMQLPNLRLALEEYRATGEANDEDLEDLQ</sequence>
<proteinExistence type="predicted"/>
<gene>
    <name evidence="1" type="ORF">Mal48_04910</name>
</gene>
<dbReference type="Proteomes" id="UP000315724">
    <property type="component" value="Chromosome"/>
</dbReference>